<accession>A0AAW1MYX2</accession>
<keyword evidence="3" id="KW-1185">Reference proteome</keyword>
<gene>
    <name evidence="2" type="ORF">QE152_g4309</name>
</gene>
<comment type="caution">
    <text evidence="2">The sequence shown here is derived from an EMBL/GenBank/DDBJ whole genome shotgun (WGS) entry which is preliminary data.</text>
</comment>
<proteinExistence type="predicted"/>
<evidence type="ECO:0000313" key="2">
    <source>
        <dbReference type="EMBL" id="KAK9752303.1"/>
    </source>
</evidence>
<feature type="region of interest" description="Disordered" evidence="1">
    <location>
        <begin position="91"/>
        <end position="147"/>
    </location>
</feature>
<feature type="compositionally biased region" description="Polar residues" evidence="1">
    <location>
        <begin position="51"/>
        <end position="67"/>
    </location>
</feature>
<feature type="region of interest" description="Disordered" evidence="1">
    <location>
        <begin position="51"/>
        <end position="78"/>
    </location>
</feature>
<sequence length="147" mass="16359">MDESSVLTVQKKIPNVIAPKDIFSSIKEANISLAELLKNKSLNSLNVDPITFTSGQDEPLTSKNLPKNTPEAIISSPRLDIVPPQIMKKFPKASRECKQKNKRNGRKSEILTNTPIKAMLEARTTAKPLKRKPLTNSNDPKTNIRKS</sequence>
<reference evidence="2 3" key="1">
    <citation type="journal article" date="2024" name="BMC Genomics">
        <title>De novo assembly and annotation of Popillia japonica's genome with initial clues to its potential as an invasive pest.</title>
        <authorList>
            <person name="Cucini C."/>
            <person name="Boschi S."/>
            <person name="Funari R."/>
            <person name="Cardaioli E."/>
            <person name="Iannotti N."/>
            <person name="Marturano G."/>
            <person name="Paoli F."/>
            <person name="Bruttini M."/>
            <person name="Carapelli A."/>
            <person name="Frati F."/>
            <person name="Nardi F."/>
        </authorList>
    </citation>
    <scope>NUCLEOTIDE SEQUENCE [LARGE SCALE GENOMIC DNA]</scope>
    <source>
        <strain evidence="2">DMR45628</strain>
    </source>
</reference>
<dbReference type="EMBL" id="JASPKY010000021">
    <property type="protein sequence ID" value="KAK9752303.1"/>
    <property type="molecule type" value="Genomic_DNA"/>
</dbReference>
<dbReference type="AlphaFoldDB" id="A0AAW1MYX2"/>
<evidence type="ECO:0000313" key="3">
    <source>
        <dbReference type="Proteomes" id="UP001458880"/>
    </source>
</evidence>
<evidence type="ECO:0000256" key="1">
    <source>
        <dbReference type="SAM" id="MobiDB-lite"/>
    </source>
</evidence>
<name>A0AAW1MYX2_POPJA</name>
<dbReference type="Proteomes" id="UP001458880">
    <property type="component" value="Unassembled WGS sequence"/>
</dbReference>
<protein>
    <submittedName>
        <fullName evidence="2">Uncharacterized protein</fullName>
    </submittedName>
</protein>
<organism evidence="2 3">
    <name type="scientific">Popillia japonica</name>
    <name type="common">Japanese beetle</name>
    <dbReference type="NCBI Taxonomy" id="7064"/>
    <lineage>
        <taxon>Eukaryota</taxon>
        <taxon>Metazoa</taxon>
        <taxon>Ecdysozoa</taxon>
        <taxon>Arthropoda</taxon>
        <taxon>Hexapoda</taxon>
        <taxon>Insecta</taxon>
        <taxon>Pterygota</taxon>
        <taxon>Neoptera</taxon>
        <taxon>Endopterygota</taxon>
        <taxon>Coleoptera</taxon>
        <taxon>Polyphaga</taxon>
        <taxon>Scarabaeiformia</taxon>
        <taxon>Scarabaeidae</taxon>
        <taxon>Rutelinae</taxon>
        <taxon>Popillia</taxon>
    </lineage>
</organism>